<evidence type="ECO:0000256" key="1">
    <source>
        <dbReference type="SAM" id="MobiDB-lite"/>
    </source>
</evidence>
<keyword evidence="2" id="KW-1133">Transmembrane helix</keyword>
<sequence>MDLKEYRNKLVGNEEERAVSPVIGVVLMVAITVILAAVIAAFVMDMGDDMGQSAPAPSMDAEIAGDGDDELHLSHDGGDSFEADDITVQISNGDSDNLQSETFSDDGVENGEEVSAGDTIIIDESEGDDITNFDGDIEEVSVIHDPSDSIIYDTDL</sequence>
<feature type="compositionally biased region" description="Polar residues" evidence="1">
    <location>
        <begin position="88"/>
        <end position="102"/>
    </location>
</feature>
<evidence type="ECO:0000259" key="3">
    <source>
        <dbReference type="Pfam" id="PF07790"/>
    </source>
</evidence>
<keyword evidence="4" id="KW-0969">Cilium</keyword>
<evidence type="ECO:0000313" key="4">
    <source>
        <dbReference type="EMBL" id="SEH16152.1"/>
    </source>
</evidence>
<dbReference type="PANTHER" id="PTHR38138:SF1">
    <property type="entry name" value="ARCHAEAL TYPE IV PILIN N-TERMINAL DOMAIN-CONTAINING PROTEIN"/>
    <property type="match status" value="1"/>
</dbReference>
<feature type="region of interest" description="Disordered" evidence="1">
    <location>
        <begin position="53"/>
        <end position="111"/>
    </location>
</feature>
<dbReference type="OrthoDB" id="178148at2157"/>
<dbReference type="EMBL" id="FNWL01000002">
    <property type="protein sequence ID" value="SEH16152.1"/>
    <property type="molecule type" value="Genomic_DNA"/>
</dbReference>
<keyword evidence="4" id="KW-0282">Flagellum</keyword>
<feature type="domain" description="Archaeal Type IV pilin N-terminal" evidence="3">
    <location>
        <begin position="17"/>
        <end position="92"/>
    </location>
</feature>
<dbReference type="InterPro" id="IPR013373">
    <property type="entry name" value="Flagellin/pilin_N_arc"/>
</dbReference>
<name>A0A1H6G0L9_9EURY</name>
<evidence type="ECO:0000313" key="5">
    <source>
        <dbReference type="Proteomes" id="UP000199112"/>
    </source>
</evidence>
<reference evidence="5" key="1">
    <citation type="submission" date="2016-10" db="EMBL/GenBank/DDBJ databases">
        <authorList>
            <person name="Varghese N."/>
            <person name="Submissions S."/>
        </authorList>
    </citation>
    <scope>NUCLEOTIDE SEQUENCE [LARGE SCALE GENOMIC DNA]</scope>
    <source>
        <strain evidence="5">CGMCC 1.8981</strain>
    </source>
</reference>
<dbReference type="Proteomes" id="UP000199112">
    <property type="component" value="Unassembled WGS sequence"/>
</dbReference>
<evidence type="ECO:0000256" key="2">
    <source>
        <dbReference type="SAM" id="Phobius"/>
    </source>
</evidence>
<keyword evidence="2" id="KW-0472">Membrane</keyword>
<dbReference type="InterPro" id="IPR012859">
    <property type="entry name" value="Pilin_N_archaeal"/>
</dbReference>
<keyword evidence="5" id="KW-1185">Reference proteome</keyword>
<dbReference type="PANTHER" id="PTHR38138">
    <property type="entry name" value="VNG6441H"/>
    <property type="match status" value="1"/>
</dbReference>
<dbReference type="Pfam" id="PF07790">
    <property type="entry name" value="Pilin_N"/>
    <property type="match status" value="1"/>
</dbReference>
<gene>
    <name evidence="4" type="ORF">SAMN04487967_2465</name>
</gene>
<accession>A0A1H6G0L9</accession>
<feature type="transmembrane region" description="Helical" evidence="2">
    <location>
        <begin position="20"/>
        <end position="43"/>
    </location>
</feature>
<protein>
    <submittedName>
        <fullName evidence="4">Flagellin N-terminal-like domain-containing protein</fullName>
    </submittedName>
</protein>
<dbReference type="RefSeq" id="WP_090507268.1">
    <property type="nucleotide sequence ID" value="NZ_FNWL01000002.1"/>
</dbReference>
<dbReference type="AlphaFoldDB" id="A0A1H6G0L9"/>
<organism evidence="4 5">
    <name type="scientific">Natronorubrum sediminis</name>
    <dbReference type="NCBI Taxonomy" id="640943"/>
    <lineage>
        <taxon>Archaea</taxon>
        <taxon>Methanobacteriati</taxon>
        <taxon>Methanobacteriota</taxon>
        <taxon>Stenosarchaea group</taxon>
        <taxon>Halobacteria</taxon>
        <taxon>Halobacteriales</taxon>
        <taxon>Natrialbaceae</taxon>
        <taxon>Natronorubrum</taxon>
    </lineage>
</organism>
<keyword evidence="4" id="KW-0966">Cell projection</keyword>
<proteinExistence type="predicted"/>
<keyword evidence="2" id="KW-0812">Transmembrane</keyword>
<dbReference type="NCBIfam" id="TIGR02537">
    <property type="entry name" value="arch_flag_Nterm"/>
    <property type="match status" value="1"/>
</dbReference>